<sequence length="87" mass="9365">MDMTTLFATLVDLLLKSAIVAFVANEIRGIVLAGPVLYGMYQAGGTLMAIWLGVCSLGGIALSVIVPLFIDKKFKIRERLKAKIQPA</sequence>
<proteinExistence type="predicted"/>
<evidence type="ECO:0000313" key="3">
    <source>
        <dbReference type="Proteomes" id="UP000232587"/>
    </source>
</evidence>
<protein>
    <submittedName>
        <fullName evidence="2">Uncharacterized protein</fullName>
    </submittedName>
</protein>
<evidence type="ECO:0000313" key="2">
    <source>
        <dbReference type="EMBL" id="PKB25123.1"/>
    </source>
</evidence>
<dbReference type="AlphaFoldDB" id="A0A2N0I1R0"/>
<accession>A0A2N0I1R0</accession>
<keyword evidence="1" id="KW-0812">Transmembrane</keyword>
<organism evidence="2 3">
    <name type="scientific">Novosphingobium kunmingense</name>
    <dbReference type="NCBI Taxonomy" id="1211806"/>
    <lineage>
        <taxon>Bacteria</taxon>
        <taxon>Pseudomonadati</taxon>
        <taxon>Pseudomonadota</taxon>
        <taxon>Alphaproteobacteria</taxon>
        <taxon>Sphingomonadales</taxon>
        <taxon>Sphingomonadaceae</taxon>
        <taxon>Novosphingobium</taxon>
    </lineage>
</organism>
<keyword evidence="1" id="KW-1133">Transmembrane helix</keyword>
<comment type="caution">
    <text evidence="2">The sequence shown here is derived from an EMBL/GenBank/DDBJ whole genome shotgun (WGS) entry which is preliminary data.</text>
</comment>
<name>A0A2N0I1R0_9SPHN</name>
<gene>
    <name evidence="2" type="ORF">B0I00_0307</name>
</gene>
<feature type="transmembrane region" description="Helical" evidence="1">
    <location>
        <begin position="49"/>
        <end position="70"/>
    </location>
</feature>
<evidence type="ECO:0000256" key="1">
    <source>
        <dbReference type="SAM" id="Phobius"/>
    </source>
</evidence>
<dbReference type="Proteomes" id="UP000232587">
    <property type="component" value="Unassembled WGS sequence"/>
</dbReference>
<dbReference type="EMBL" id="PHUF01000002">
    <property type="protein sequence ID" value="PKB25123.1"/>
    <property type="molecule type" value="Genomic_DNA"/>
</dbReference>
<keyword evidence="3" id="KW-1185">Reference proteome</keyword>
<keyword evidence="1" id="KW-0472">Membrane</keyword>
<reference evidence="2 3" key="1">
    <citation type="submission" date="2017-11" db="EMBL/GenBank/DDBJ databases">
        <title>Genomic Encyclopedia of Type Strains, Phase III (KMG-III): the genomes of soil and plant-associated and newly described type strains.</title>
        <authorList>
            <person name="Whitman W."/>
        </authorList>
    </citation>
    <scope>NUCLEOTIDE SEQUENCE [LARGE SCALE GENOMIC DNA]</scope>
    <source>
        <strain evidence="2 3">CGMCC 1.12274</strain>
    </source>
</reference>